<comment type="caution">
    <text evidence="1">The sequence shown here is derived from an EMBL/GenBank/DDBJ whole genome shotgun (WGS) entry which is preliminary data.</text>
</comment>
<proteinExistence type="predicted"/>
<feature type="non-terminal residue" evidence="1">
    <location>
        <position position="1"/>
    </location>
</feature>
<sequence length="59" mass="6907">KKLFKHFSFYLLTFLSWTYKDLGEFVIKCQEIFQASLVDGTDVNTAAEELQNMVNKLDK</sequence>
<dbReference type="AlphaFoldDB" id="A0ABD6LLA9"/>
<accession>A0ABD6LLA9</accession>
<organism evidence="1 2">
    <name type="scientific">Enterocloster clostridioformis</name>
    <dbReference type="NCBI Taxonomy" id="1531"/>
    <lineage>
        <taxon>Bacteria</taxon>
        <taxon>Bacillati</taxon>
        <taxon>Bacillota</taxon>
        <taxon>Clostridia</taxon>
        <taxon>Lachnospirales</taxon>
        <taxon>Lachnospiraceae</taxon>
        <taxon>Enterocloster</taxon>
    </lineage>
</organism>
<dbReference type="Proteomes" id="UP000719916">
    <property type="component" value="Unassembled WGS sequence"/>
</dbReference>
<reference evidence="1 2" key="1">
    <citation type="journal article" date="2020" name="Cell Host Microbe">
        <title>Functional and Genomic Variation between Human-Derived Isolates of Lachnospiraceae Reveals Inter- and Intra-Species Diversity.</title>
        <authorList>
            <person name="Sorbara M.T."/>
            <person name="Littmann E.R."/>
            <person name="Fontana E."/>
            <person name="Moody T.U."/>
            <person name="Kohout C.E."/>
            <person name="Gjonbalaj M."/>
            <person name="Eaton V."/>
            <person name="Seok R."/>
            <person name="Leiner I.M."/>
            <person name="Pamer E.G."/>
        </authorList>
    </citation>
    <scope>NUCLEOTIDE SEQUENCE [LARGE SCALE GENOMIC DNA]</scope>
    <source>
        <strain evidence="1 2">MSK.2.26</strain>
    </source>
</reference>
<evidence type="ECO:0000313" key="2">
    <source>
        <dbReference type="Proteomes" id="UP000719916"/>
    </source>
</evidence>
<evidence type="ECO:0000313" key="1">
    <source>
        <dbReference type="EMBL" id="NSJ45417.1"/>
    </source>
</evidence>
<gene>
    <name evidence="1" type="ORF">G5B26_17880</name>
</gene>
<dbReference type="RefSeq" id="WP_002585423.1">
    <property type="nucleotide sequence ID" value="NZ_CAUBLB010000061.1"/>
</dbReference>
<name>A0ABD6LLA9_9FIRM</name>
<dbReference type="EMBL" id="JAAISW010000035">
    <property type="protein sequence ID" value="NSJ45417.1"/>
    <property type="molecule type" value="Genomic_DNA"/>
</dbReference>
<protein>
    <submittedName>
        <fullName evidence="1">Uncharacterized protein</fullName>
    </submittedName>
</protein>